<dbReference type="AlphaFoldDB" id="A0A5C6DZW8"/>
<name>A0A5C6DZW8_9BACT</name>
<gene>
    <name evidence="3" type="ORF">Poly41_04840</name>
</gene>
<proteinExistence type="predicted"/>
<sequence length="195" mass="21384" precursor="true">MLSRFFSLALIVCGLVPCASAEGPDVLFDGKTLDRFDVIGCEATVKDGAIFLQAGNGLIQTKNRYQDFVFDFEWKALDEKMWDSGVYFRYDSVPAGRPWPANYQVNLRKGQEGNLGGFDSGTNSVATKPGQWNRFELTVRGDNASLKVNGKPSWSVDGITQPEGYIALQAEVPGGGQFLFRKVRVTKLDAESGGQ</sequence>
<dbReference type="Proteomes" id="UP000319143">
    <property type="component" value="Unassembled WGS sequence"/>
</dbReference>
<feature type="domain" description="3-keto-alpha-glucoside-1,2-lyase/3-keto-2-hydroxy-glucal hydratase" evidence="2">
    <location>
        <begin position="25"/>
        <end position="185"/>
    </location>
</feature>
<dbReference type="InterPro" id="IPR010496">
    <property type="entry name" value="AL/BT2_dom"/>
</dbReference>
<accession>A0A5C6DZW8</accession>
<reference evidence="3 4" key="1">
    <citation type="submission" date="2019-02" db="EMBL/GenBank/DDBJ databases">
        <title>Deep-cultivation of Planctomycetes and their phenomic and genomic characterization uncovers novel biology.</title>
        <authorList>
            <person name="Wiegand S."/>
            <person name="Jogler M."/>
            <person name="Boedeker C."/>
            <person name="Pinto D."/>
            <person name="Vollmers J."/>
            <person name="Rivas-Marin E."/>
            <person name="Kohn T."/>
            <person name="Peeters S.H."/>
            <person name="Heuer A."/>
            <person name="Rast P."/>
            <person name="Oberbeckmann S."/>
            <person name="Bunk B."/>
            <person name="Jeske O."/>
            <person name="Meyerdierks A."/>
            <person name="Storesund J.E."/>
            <person name="Kallscheuer N."/>
            <person name="Luecker S."/>
            <person name="Lage O.M."/>
            <person name="Pohl T."/>
            <person name="Merkel B.J."/>
            <person name="Hornburger P."/>
            <person name="Mueller R.-W."/>
            <person name="Bruemmer F."/>
            <person name="Labrenz M."/>
            <person name="Spormann A.M."/>
            <person name="Op Den Camp H."/>
            <person name="Overmann J."/>
            <person name="Amann R."/>
            <person name="Jetten M.S.M."/>
            <person name="Mascher T."/>
            <person name="Medema M.H."/>
            <person name="Devos D.P."/>
            <person name="Kaster A.-K."/>
            <person name="Ovreas L."/>
            <person name="Rohde M."/>
            <person name="Galperin M.Y."/>
            <person name="Jogler C."/>
        </authorList>
    </citation>
    <scope>NUCLEOTIDE SEQUENCE [LARGE SCALE GENOMIC DNA]</scope>
    <source>
        <strain evidence="3 4">Poly41</strain>
    </source>
</reference>
<evidence type="ECO:0000313" key="4">
    <source>
        <dbReference type="Proteomes" id="UP000319143"/>
    </source>
</evidence>
<dbReference type="EMBL" id="SJPV01000001">
    <property type="protein sequence ID" value="TWU42188.1"/>
    <property type="molecule type" value="Genomic_DNA"/>
</dbReference>
<keyword evidence="4" id="KW-1185">Reference proteome</keyword>
<dbReference type="Pfam" id="PF06439">
    <property type="entry name" value="3keto-disac_hyd"/>
    <property type="match status" value="1"/>
</dbReference>
<comment type="caution">
    <text evidence="3">The sequence shown here is derived from an EMBL/GenBank/DDBJ whole genome shotgun (WGS) entry which is preliminary data.</text>
</comment>
<organism evidence="3 4">
    <name type="scientific">Novipirellula artificiosorum</name>
    <dbReference type="NCBI Taxonomy" id="2528016"/>
    <lineage>
        <taxon>Bacteria</taxon>
        <taxon>Pseudomonadati</taxon>
        <taxon>Planctomycetota</taxon>
        <taxon>Planctomycetia</taxon>
        <taxon>Pirellulales</taxon>
        <taxon>Pirellulaceae</taxon>
        <taxon>Novipirellula</taxon>
    </lineage>
</organism>
<dbReference type="RefSeq" id="WP_197231007.1">
    <property type="nucleotide sequence ID" value="NZ_SJPV01000001.1"/>
</dbReference>
<dbReference type="GO" id="GO:0016787">
    <property type="term" value="F:hydrolase activity"/>
    <property type="evidence" value="ECO:0007669"/>
    <property type="project" value="InterPro"/>
</dbReference>
<feature type="chain" id="PRO_5022854627" description="3-keto-alpha-glucoside-1,2-lyase/3-keto-2-hydroxy-glucal hydratase domain-containing protein" evidence="1">
    <location>
        <begin position="22"/>
        <end position="195"/>
    </location>
</feature>
<feature type="signal peptide" evidence="1">
    <location>
        <begin position="1"/>
        <end position="21"/>
    </location>
</feature>
<dbReference type="Gene3D" id="2.60.120.560">
    <property type="entry name" value="Exo-inulinase, domain 1"/>
    <property type="match status" value="1"/>
</dbReference>
<evidence type="ECO:0000259" key="2">
    <source>
        <dbReference type="Pfam" id="PF06439"/>
    </source>
</evidence>
<evidence type="ECO:0000256" key="1">
    <source>
        <dbReference type="SAM" id="SignalP"/>
    </source>
</evidence>
<evidence type="ECO:0000313" key="3">
    <source>
        <dbReference type="EMBL" id="TWU42188.1"/>
    </source>
</evidence>
<protein>
    <recommendedName>
        <fullName evidence="2">3-keto-alpha-glucoside-1,2-lyase/3-keto-2-hydroxy-glucal hydratase domain-containing protein</fullName>
    </recommendedName>
</protein>
<keyword evidence="1" id="KW-0732">Signal</keyword>